<sequence>MMITDAQGNVLTGATSEVSGLFDQAVDAFNIYRGDPVGLLDRAIEAAPAFAMAHIFKAHLLGLATEPEATKEAKAIIGTVKSLRLSEREASHVVALDLLVEGEWTAAATVLDRHNADYPHDIVALQSGHLMDFYRASARSLRDRIARVLPKWSANIPGYSILLGMHAFGLEETGDYGRAEEAGRRAVDVQPLDCWAHHAVAHVMEMQGRAEDGIGWMIAREPHWSGDDNFFKVHNWWHRSLCHLDLGQADEVLALYDGPIRQDRSMVALDMVDASALLWRLHLSGHDVGHRWQELATAWDSHVDGCTYPFNDWHAVMAYLGAGRTAKVDRIANAYRNGAHVSEAGGWGNRTALPLVEGFAAFWRGDYENAANLLHGARFIANSFGGSHAQRDIIDWTLAEASVRGDLTAMAEAIGNERLALKPHSPVNKSFLSRAGANASPGRNAA</sequence>
<dbReference type="EMBL" id="LYBW01000056">
    <property type="protein sequence ID" value="ODR91494.1"/>
    <property type="molecule type" value="Genomic_DNA"/>
</dbReference>
<dbReference type="Gene3D" id="1.25.40.10">
    <property type="entry name" value="Tetratricopeptide repeat domain"/>
    <property type="match status" value="1"/>
</dbReference>
<organism evidence="5 6">
    <name type="scientific">Sinorhizobium alkalisoli</name>
    <dbReference type="NCBI Taxonomy" id="1752398"/>
    <lineage>
        <taxon>Bacteria</taxon>
        <taxon>Pseudomonadati</taxon>
        <taxon>Pseudomonadota</taxon>
        <taxon>Alphaproteobacteria</taxon>
        <taxon>Hyphomicrobiales</taxon>
        <taxon>Rhizobiaceae</taxon>
        <taxon>Sinorhizobium/Ensifer group</taxon>
        <taxon>Sinorhizobium</taxon>
    </lineage>
</organism>
<evidence type="ECO:0000313" key="5">
    <source>
        <dbReference type="EMBL" id="ODR91494.1"/>
    </source>
</evidence>
<keyword evidence="3" id="KW-0677">Repeat</keyword>
<dbReference type="PANTHER" id="PTHR16263:SF4">
    <property type="entry name" value="TETRATRICOPEPTIDE REPEAT PROTEIN 38"/>
    <property type="match status" value="1"/>
</dbReference>
<dbReference type="PANTHER" id="PTHR16263">
    <property type="entry name" value="TETRATRICOPEPTIDE REPEAT PROTEIN 38"/>
    <property type="match status" value="1"/>
</dbReference>
<dbReference type="Proteomes" id="UP000094342">
    <property type="component" value="Unassembled WGS sequence"/>
</dbReference>
<dbReference type="CDD" id="cd05804">
    <property type="entry name" value="StaR_like"/>
    <property type="match status" value="1"/>
</dbReference>
<dbReference type="InterPro" id="IPR011990">
    <property type="entry name" value="TPR-like_helical_dom_sf"/>
</dbReference>
<dbReference type="InterPro" id="IPR033891">
    <property type="entry name" value="TTC38"/>
</dbReference>
<comment type="similarity">
    <text evidence="1">Belongs to the TTC38 family.</text>
</comment>
<dbReference type="SUPFAM" id="SSF48452">
    <property type="entry name" value="TPR-like"/>
    <property type="match status" value="1"/>
</dbReference>
<keyword evidence="4" id="KW-0802">TPR repeat</keyword>
<evidence type="ECO:0000313" key="6">
    <source>
        <dbReference type="Proteomes" id="UP000094342"/>
    </source>
</evidence>
<keyword evidence="6" id="KW-1185">Reference proteome</keyword>
<evidence type="ECO:0000256" key="4">
    <source>
        <dbReference type="ARBA" id="ARBA00022803"/>
    </source>
</evidence>
<proteinExistence type="inferred from homology"/>
<accession>A0A1E3VD90</accession>
<evidence type="ECO:0000256" key="2">
    <source>
        <dbReference type="ARBA" id="ARBA00019992"/>
    </source>
</evidence>
<dbReference type="AlphaFoldDB" id="A0A1E3VD90"/>
<name>A0A1E3VD90_9HYPH</name>
<evidence type="ECO:0000256" key="1">
    <source>
        <dbReference type="ARBA" id="ARBA00005857"/>
    </source>
</evidence>
<protein>
    <recommendedName>
        <fullName evidence="2">Tetratricopeptide repeat protein 38</fullName>
    </recommendedName>
</protein>
<gene>
    <name evidence="5" type="ORF">A8M32_10370</name>
</gene>
<comment type="caution">
    <text evidence="5">The sequence shown here is derived from an EMBL/GenBank/DDBJ whole genome shotgun (WGS) entry which is preliminary data.</text>
</comment>
<dbReference type="STRING" id="1752398.A8M32_10370"/>
<reference evidence="6" key="1">
    <citation type="submission" date="2016-05" db="EMBL/GenBank/DDBJ databases">
        <authorList>
            <person name="Li Y."/>
        </authorList>
    </citation>
    <scope>NUCLEOTIDE SEQUENCE [LARGE SCALE GENOMIC DNA]</scope>
    <source>
        <strain evidence="6">YIC4027</strain>
    </source>
</reference>
<evidence type="ECO:0000256" key="3">
    <source>
        <dbReference type="ARBA" id="ARBA00022737"/>
    </source>
</evidence>